<evidence type="ECO:0000256" key="1">
    <source>
        <dbReference type="SAM" id="MobiDB-lite"/>
    </source>
</evidence>
<dbReference type="RefSeq" id="XP_066081637.1">
    <property type="nucleotide sequence ID" value="XM_066225540.1"/>
</dbReference>
<keyword evidence="3" id="KW-1185">Reference proteome</keyword>
<dbReference type="GeneID" id="91100530"/>
<dbReference type="KEGG" id="ker:91100530"/>
<protein>
    <submittedName>
        <fullName evidence="2">Uncharacterized protein</fullName>
    </submittedName>
</protein>
<evidence type="ECO:0000313" key="3">
    <source>
        <dbReference type="Proteomes" id="UP001358614"/>
    </source>
</evidence>
<dbReference type="AlphaFoldDB" id="A0AAX4KDT8"/>
<feature type="region of interest" description="Disordered" evidence="1">
    <location>
        <begin position="23"/>
        <end position="49"/>
    </location>
</feature>
<evidence type="ECO:0000313" key="2">
    <source>
        <dbReference type="EMBL" id="WWD03670.1"/>
    </source>
</evidence>
<proteinExistence type="predicted"/>
<dbReference type="Proteomes" id="UP001358614">
    <property type="component" value="Chromosome 1"/>
</dbReference>
<name>A0AAX4KDT8_9TREE</name>
<organism evidence="2 3">
    <name type="scientific">Kwoniella europaea PYCC6329</name>
    <dbReference type="NCBI Taxonomy" id="1423913"/>
    <lineage>
        <taxon>Eukaryota</taxon>
        <taxon>Fungi</taxon>
        <taxon>Dikarya</taxon>
        <taxon>Basidiomycota</taxon>
        <taxon>Agaricomycotina</taxon>
        <taxon>Tremellomycetes</taxon>
        <taxon>Tremellales</taxon>
        <taxon>Cryptococcaceae</taxon>
        <taxon>Kwoniella</taxon>
    </lineage>
</organism>
<accession>A0AAX4KDT8</accession>
<sequence length="85" mass="8265">MSDNNTTADNASTLSGATAYSSQAAPSYTQGGGATAGTTGTESQGHSSGCWDNCSWEDKCKVATCVVITGAAAGVSGCVFGGVCD</sequence>
<reference evidence="2 3" key="1">
    <citation type="submission" date="2024-01" db="EMBL/GenBank/DDBJ databases">
        <title>Comparative genomics of Cryptococcus and Kwoniella reveals pathogenesis evolution and contrasting modes of karyotype evolution via chromosome fusion or intercentromeric recombination.</title>
        <authorList>
            <person name="Coelho M.A."/>
            <person name="David-Palma M."/>
            <person name="Shea T."/>
            <person name="Bowers K."/>
            <person name="McGinley-Smith S."/>
            <person name="Mohammad A.W."/>
            <person name="Gnirke A."/>
            <person name="Yurkov A.M."/>
            <person name="Nowrousian M."/>
            <person name="Sun S."/>
            <person name="Cuomo C.A."/>
            <person name="Heitman J."/>
        </authorList>
    </citation>
    <scope>NUCLEOTIDE SEQUENCE [LARGE SCALE GENOMIC DNA]</scope>
    <source>
        <strain evidence="2 3">PYCC6329</strain>
    </source>
</reference>
<dbReference type="EMBL" id="CP144089">
    <property type="protein sequence ID" value="WWD03670.1"/>
    <property type="molecule type" value="Genomic_DNA"/>
</dbReference>
<gene>
    <name evidence="2" type="ORF">V865_001726</name>
</gene>